<proteinExistence type="predicted"/>
<organism evidence="1 2">
    <name type="scientific">Lentithecium fluviatile CBS 122367</name>
    <dbReference type="NCBI Taxonomy" id="1168545"/>
    <lineage>
        <taxon>Eukaryota</taxon>
        <taxon>Fungi</taxon>
        <taxon>Dikarya</taxon>
        <taxon>Ascomycota</taxon>
        <taxon>Pezizomycotina</taxon>
        <taxon>Dothideomycetes</taxon>
        <taxon>Pleosporomycetidae</taxon>
        <taxon>Pleosporales</taxon>
        <taxon>Massarineae</taxon>
        <taxon>Lentitheciaceae</taxon>
        <taxon>Lentithecium</taxon>
    </lineage>
</organism>
<dbReference type="PANTHER" id="PTHR38886">
    <property type="entry name" value="SESA DOMAIN-CONTAINING PROTEIN"/>
    <property type="match status" value="1"/>
</dbReference>
<dbReference type="PANTHER" id="PTHR38886:SF1">
    <property type="entry name" value="NACHT-NTPASE AND P-LOOP NTPASES N-TERMINAL DOMAIN-CONTAINING PROTEIN"/>
    <property type="match status" value="1"/>
</dbReference>
<evidence type="ECO:0000313" key="1">
    <source>
        <dbReference type="EMBL" id="KAF2691551.1"/>
    </source>
</evidence>
<name>A0A6G1JMT7_9PLEO</name>
<evidence type="ECO:0008006" key="3">
    <source>
        <dbReference type="Google" id="ProtNLM"/>
    </source>
</evidence>
<dbReference type="Proteomes" id="UP000799291">
    <property type="component" value="Unassembled WGS sequence"/>
</dbReference>
<keyword evidence="2" id="KW-1185">Reference proteome</keyword>
<dbReference type="OrthoDB" id="3799792at2759"/>
<reference evidence="1" key="1">
    <citation type="journal article" date="2020" name="Stud. Mycol.">
        <title>101 Dothideomycetes genomes: a test case for predicting lifestyles and emergence of pathogens.</title>
        <authorList>
            <person name="Haridas S."/>
            <person name="Albert R."/>
            <person name="Binder M."/>
            <person name="Bloem J."/>
            <person name="Labutti K."/>
            <person name="Salamov A."/>
            <person name="Andreopoulos B."/>
            <person name="Baker S."/>
            <person name="Barry K."/>
            <person name="Bills G."/>
            <person name="Bluhm B."/>
            <person name="Cannon C."/>
            <person name="Castanera R."/>
            <person name="Culley D."/>
            <person name="Daum C."/>
            <person name="Ezra D."/>
            <person name="Gonzalez J."/>
            <person name="Henrissat B."/>
            <person name="Kuo A."/>
            <person name="Liang C."/>
            <person name="Lipzen A."/>
            <person name="Lutzoni F."/>
            <person name="Magnuson J."/>
            <person name="Mondo S."/>
            <person name="Nolan M."/>
            <person name="Ohm R."/>
            <person name="Pangilinan J."/>
            <person name="Park H.-J."/>
            <person name="Ramirez L."/>
            <person name="Alfaro M."/>
            <person name="Sun H."/>
            <person name="Tritt A."/>
            <person name="Yoshinaga Y."/>
            <person name="Zwiers L.-H."/>
            <person name="Turgeon B."/>
            <person name="Goodwin S."/>
            <person name="Spatafora J."/>
            <person name="Crous P."/>
            <person name="Grigoriev I."/>
        </authorList>
    </citation>
    <scope>NUCLEOTIDE SEQUENCE</scope>
    <source>
        <strain evidence="1">CBS 122367</strain>
    </source>
</reference>
<dbReference type="EMBL" id="MU005569">
    <property type="protein sequence ID" value="KAF2691551.1"/>
    <property type="molecule type" value="Genomic_DNA"/>
</dbReference>
<protein>
    <recommendedName>
        <fullName evidence="3">Fungal N-terminal domain-containing protein</fullName>
    </recommendedName>
</protein>
<sequence>MAVPFGFSAGDIAMALKFIAQVASALKETGGAASDYREVLQYLEGLLLTLQHLQRLDTSCADPSLVNAVRTLTAAAERPVKDFVSEMSKYGSAMGSSGSLSSGMRKAEWAVIAAKKADRLRAKIAAQMQPIHLLLESQTLNCFDTAAESSKNLRQSVEGHAAQQLLFNKTLLDTLATLQKTVESANTMSSSSTHVTMSHKLITAVTATQELTSPSTSVEELKRLGEQLCVVIMHMLRDMQHLITLLL</sequence>
<dbReference type="AlphaFoldDB" id="A0A6G1JMT7"/>
<gene>
    <name evidence="1" type="ORF">K458DRAFT_2169</name>
</gene>
<evidence type="ECO:0000313" key="2">
    <source>
        <dbReference type="Proteomes" id="UP000799291"/>
    </source>
</evidence>
<accession>A0A6G1JMT7</accession>